<accession>A0A7J9DL23</accession>
<comment type="caution">
    <text evidence="1">The sequence shown here is derived from an EMBL/GenBank/DDBJ whole genome shotgun (WGS) entry which is preliminary data.</text>
</comment>
<dbReference type="EMBL" id="JABEZW010000003">
    <property type="protein sequence ID" value="MBA0761452.1"/>
    <property type="molecule type" value="Genomic_DNA"/>
</dbReference>
<dbReference type="Proteomes" id="UP000593568">
    <property type="component" value="Unassembled WGS sequence"/>
</dbReference>
<name>A0A7J9DL23_9ROSI</name>
<organism evidence="1 2">
    <name type="scientific">Gossypium trilobum</name>
    <dbReference type="NCBI Taxonomy" id="34281"/>
    <lineage>
        <taxon>Eukaryota</taxon>
        <taxon>Viridiplantae</taxon>
        <taxon>Streptophyta</taxon>
        <taxon>Embryophyta</taxon>
        <taxon>Tracheophyta</taxon>
        <taxon>Spermatophyta</taxon>
        <taxon>Magnoliopsida</taxon>
        <taxon>eudicotyledons</taxon>
        <taxon>Gunneridae</taxon>
        <taxon>Pentapetalae</taxon>
        <taxon>rosids</taxon>
        <taxon>malvids</taxon>
        <taxon>Malvales</taxon>
        <taxon>Malvaceae</taxon>
        <taxon>Malvoideae</taxon>
        <taxon>Gossypium</taxon>
    </lineage>
</organism>
<reference evidence="1 2" key="1">
    <citation type="journal article" date="2019" name="Genome Biol. Evol.">
        <title>Insights into the evolution of the New World diploid cottons (Gossypium, subgenus Houzingenia) based on genome sequencing.</title>
        <authorList>
            <person name="Grover C.E."/>
            <person name="Arick M.A. 2nd"/>
            <person name="Thrash A."/>
            <person name="Conover J.L."/>
            <person name="Sanders W.S."/>
            <person name="Peterson D.G."/>
            <person name="Frelichowski J.E."/>
            <person name="Scheffler J.A."/>
            <person name="Scheffler B.E."/>
            <person name="Wendel J.F."/>
        </authorList>
    </citation>
    <scope>NUCLEOTIDE SEQUENCE [LARGE SCALE GENOMIC DNA]</scope>
    <source>
        <strain evidence="1">8</strain>
        <tissue evidence="1">Leaf</tissue>
    </source>
</reference>
<evidence type="ECO:0000313" key="2">
    <source>
        <dbReference type="Proteomes" id="UP000593568"/>
    </source>
</evidence>
<keyword evidence="2" id="KW-1185">Reference proteome</keyword>
<protein>
    <submittedName>
        <fullName evidence="1">Uncharacterized protein</fullName>
    </submittedName>
</protein>
<evidence type="ECO:0000313" key="1">
    <source>
        <dbReference type="EMBL" id="MBA0761452.1"/>
    </source>
</evidence>
<gene>
    <name evidence="1" type="ORF">Gotri_024101</name>
</gene>
<feature type="non-terminal residue" evidence="1">
    <location>
        <position position="78"/>
    </location>
</feature>
<proteinExistence type="predicted"/>
<dbReference type="AlphaFoldDB" id="A0A7J9DL23"/>
<sequence length="78" mass="8633">MTQVMFNNICGKGVVHSLNFGEINDLNLLLDEKISNVDKSIDAFALPPMTMVMPKAMPKIGTVEIVQSDVNNIDPMKR</sequence>